<feature type="domain" description="Poly-beta-hydroxybutyrate polymerase N-terminal" evidence="5">
    <location>
        <begin position="16"/>
        <end position="55"/>
    </location>
</feature>
<keyword evidence="1" id="KW-0808">Transferase</keyword>
<evidence type="ECO:0000313" key="6">
    <source>
        <dbReference type="EMBL" id="MRH78450.1"/>
    </source>
</evidence>
<dbReference type="InterPro" id="IPR051321">
    <property type="entry name" value="PHA/PHB_synthase"/>
</dbReference>
<evidence type="ECO:0000256" key="2">
    <source>
        <dbReference type="ARBA" id="ARBA00023315"/>
    </source>
</evidence>
<keyword evidence="2" id="KW-0012">Acyltransferase</keyword>
<protein>
    <submittedName>
        <fullName evidence="6">Alpha/beta fold hydrolase</fullName>
    </submittedName>
</protein>
<evidence type="ECO:0000256" key="3">
    <source>
        <dbReference type="SAM" id="MobiDB-lite"/>
    </source>
</evidence>
<dbReference type="Pfam" id="PF12551">
    <property type="entry name" value="PHBC_N"/>
    <property type="match status" value="1"/>
</dbReference>
<proteinExistence type="predicted"/>
<accession>A0A6N7QS78</accession>
<name>A0A6N7QS78_9GAMM</name>
<evidence type="ECO:0000259" key="5">
    <source>
        <dbReference type="Pfam" id="PF12551"/>
    </source>
</evidence>
<dbReference type="Proteomes" id="UP000433788">
    <property type="component" value="Unassembled WGS sequence"/>
</dbReference>
<dbReference type="InterPro" id="IPR022211">
    <property type="entry name" value="PHBC_N"/>
</dbReference>
<feature type="region of interest" description="Disordered" evidence="3">
    <location>
        <begin position="562"/>
        <end position="583"/>
    </location>
</feature>
<keyword evidence="6" id="KW-0378">Hydrolase</keyword>
<comment type="caution">
    <text evidence="6">The sequence shown here is derived from an EMBL/GenBank/DDBJ whole genome shotgun (WGS) entry which is preliminary data.</text>
</comment>
<dbReference type="PANTHER" id="PTHR36837:SF5">
    <property type="entry name" value="POLY-3-HYDROXYBUTYRATE SYNTHASE"/>
    <property type="match status" value="1"/>
</dbReference>
<dbReference type="RefSeq" id="WP_153719485.1">
    <property type="nucleotide sequence ID" value="NZ_WJPP01000003.1"/>
</dbReference>
<dbReference type="Pfam" id="PF07167">
    <property type="entry name" value="PhaC_N"/>
    <property type="match status" value="1"/>
</dbReference>
<dbReference type="GO" id="GO:0042619">
    <property type="term" value="P:poly-hydroxybutyrate biosynthetic process"/>
    <property type="evidence" value="ECO:0007669"/>
    <property type="project" value="InterPro"/>
</dbReference>
<gene>
    <name evidence="6" type="ORF">GH984_06985</name>
</gene>
<organism evidence="6 7">
    <name type="scientific">Spiribacter salilacus</name>
    <dbReference type="NCBI Taxonomy" id="2664894"/>
    <lineage>
        <taxon>Bacteria</taxon>
        <taxon>Pseudomonadati</taxon>
        <taxon>Pseudomonadota</taxon>
        <taxon>Gammaproteobacteria</taxon>
        <taxon>Chromatiales</taxon>
        <taxon>Ectothiorhodospiraceae</taxon>
        <taxon>Spiribacter</taxon>
    </lineage>
</organism>
<dbReference type="InterPro" id="IPR010941">
    <property type="entry name" value="PhaC_N"/>
</dbReference>
<dbReference type="GO" id="GO:0016746">
    <property type="term" value="F:acyltransferase activity"/>
    <property type="evidence" value="ECO:0007669"/>
    <property type="project" value="UniProtKB-KW"/>
</dbReference>
<reference evidence="6 7" key="1">
    <citation type="submission" date="2019-11" db="EMBL/GenBank/DDBJ databases">
        <authorList>
            <person name="Zhang X.Y."/>
        </authorList>
    </citation>
    <scope>NUCLEOTIDE SEQUENCE [LARGE SCALE GENOMIC DNA]</scope>
    <source>
        <strain evidence="6 7">C176</strain>
    </source>
</reference>
<dbReference type="Gene3D" id="3.40.50.1820">
    <property type="entry name" value="alpha/beta hydrolase"/>
    <property type="match status" value="1"/>
</dbReference>
<dbReference type="PANTHER" id="PTHR36837">
    <property type="entry name" value="POLY(3-HYDROXYALKANOATE) POLYMERASE SUBUNIT PHAC"/>
    <property type="match status" value="1"/>
</dbReference>
<feature type="domain" description="Poly-beta-hydroxybutyrate polymerase N-terminal" evidence="4">
    <location>
        <begin position="92"/>
        <end position="261"/>
    </location>
</feature>
<evidence type="ECO:0000259" key="4">
    <source>
        <dbReference type="Pfam" id="PF07167"/>
    </source>
</evidence>
<keyword evidence="7" id="KW-1185">Reference proteome</keyword>
<dbReference type="InterPro" id="IPR029058">
    <property type="entry name" value="AB_hydrolase_fold"/>
</dbReference>
<dbReference type="AlphaFoldDB" id="A0A6N7QS78"/>
<sequence length="583" mass="66424">MTRLEHAFKDEINEDTPFDRLLRAEIGRYTGGISPVALALAFADWSMHLGLSPNRQAELMRKGVRKSLRLAAYLGRCASGEASQRCIEPLPQDHRFDAPEWQQWPFSMLHQTFLLQQQWWHVATTGVSGVEPHHEEVVNFMVRQWLDIFSPSNFLPTNPEVLKATIESGGWNLWHGATNAIEDTHKFLGQSDTPESENFKVGRDLAVTPGQVIYRNALIELIQYSPDTHTVYPEPVLIVPAWIMKYYILDLRPERSLIEYLVSQGHTVFVVSWKNPGPAERDYGMDDYRRLGVMDALKVVNTVVPEQKVHAVGYCLGGTLLSLAVAAMARDGDDRLASMTLLAAQTDFTDLGELDLFIDDAQVAFLEDVMWARGYLSRDQMAAAFQLLRSQDLVWSRMVRHYLLGERDEPFDLMAWNMDATRLPYRMHSEYLRELFLENDLIEARYDIDGRPVALGDIDVPIFTVATKKDHIAPWESVYKVVRHARTPVTFLLTDGGHNAGIVTHPRHPHRTYQMHDYHPSDKSESPEEFLRNRDTHKGSWWLPWQAWLAERSGARIKPPAMGAPDAGHPPITAAPGTYVLER</sequence>
<evidence type="ECO:0000313" key="7">
    <source>
        <dbReference type="Proteomes" id="UP000433788"/>
    </source>
</evidence>
<dbReference type="EMBL" id="WJPP01000003">
    <property type="protein sequence ID" value="MRH78450.1"/>
    <property type="molecule type" value="Genomic_DNA"/>
</dbReference>
<evidence type="ECO:0000256" key="1">
    <source>
        <dbReference type="ARBA" id="ARBA00022679"/>
    </source>
</evidence>
<dbReference type="SUPFAM" id="SSF53474">
    <property type="entry name" value="alpha/beta-Hydrolases"/>
    <property type="match status" value="1"/>
</dbReference>
<dbReference type="GO" id="GO:0016787">
    <property type="term" value="F:hydrolase activity"/>
    <property type="evidence" value="ECO:0007669"/>
    <property type="project" value="UniProtKB-KW"/>
</dbReference>